<reference evidence="1" key="1">
    <citation type="submission" date="2019-08" db="EMBL/GenBank/DDBJ databases">
        <authorList>
            <person name="Kucharzyk K."/>
            <person name="Murdoch R.W."/>
            <person name="Higgins S."/>
            <person name="Loffler F."/>
        </authorList>
    </citation>
    <scope>NUCLEOTIDE SEQUENCE</scope>
</reference>
<gene>
    <name evidence="1" type="ORF">SDC9_210539</name>
</gene>
<accession>A0A645JH70</accession>
<evidence type="ECO:0008006" key="2">
    <source>
        <dbReference type="Google" id="ProtNLM"/>
    </source>
</evidence>
<dbReference type="AlphaFoldDB" id="A0A645JH70"/>
<organism evidence="1">
    <name type="scientific">bioreactor metagenome</name>
    <dbReference type="NCBI Taxonomy" id="1076179"/>
    <lineage>
        <taxon>unclassified sequences</taxon>
        <taxon>metagenomes</taxon>
        <taxon>ecological metagenomes</taxon>
    </lineage>
</organism>
<comment type="caution">
    <text evidence="1">The sequence shown here is derived from an EMBL/GenBank/DDBJ whole genome shotgun (WGS) entry which is preliminary data.</text>
</comment>
<evidence type="ECO:0000313" key="1">
    <source>
        <dbReference type="EMBL" id="MPN62786.1"/>
    </source>
</evidence>
<protein>
    <recommendedName>
        <fullName evidence="2">N-acetyltransferase domain-containing protein</fullName>
    </recommendedName>
</protein>
<dbReference type="PANTHER" id="PTHR41368:SF1">
    <property type="entry name" value="PROTEIN YGHO"/>
    <property type="match status" value="1"/>
</dbReference>
<dbReference type="InterPro" id="IPR039968">
    <property type="entry name" value="BcerS-like"/>
</dbReference>
<sequence>MCILLDREDKVVGFAVTMPSLSKALKKSRGKMLPFGFLYLLKALKRYELIDMLMIGIIPSYHNKGLNAVIFDHLNTNFIKLGTKRVIANPQLENNTAVQNIFDYYPARPYMTRRCYLKTL</sequence>
<proteinExistence type="predicted"/>
<dbReference type="PANTHER" id="PTHR41368">
    <property type="entry name" value="PROTEIN YGHO"/>
    <property type="match status" value="1"/>
</dbReference>
<name>A0A645JH70_9ZZZZ</name>
<dbReference type="EMBL" id="VSSQ01141329">
    <property type="protein sequence ID" value="MPN62786.1"/>
    <property type="molecule type" value="Genomic_DNA"/>
</dbReference>